<accession>A0ABW1TW78</accession>
<organism evidence="1 2">
    <name type="scientific">Polaromonas aquatica</name>
    <dbReference type="NCBI Taxonomy" id="332657"/>
    <lineage>
        <taxon>Bacteria</taxon>
        <taxon>Pseudomonadati</taxon>
        <taxon>Pseudomonadota</taxon>
        <taxon>Betaproteobacteria</taxon>
        <taxon>Burkholderiales</taxon>
        <taxon>Comamonadaceae</taxon>
        <taxon>Polaromonas</taxon>
    </lineage>
</organism>
<protein>
    <submittedName>
        <fullName evidence="1">DUF6710 family protein</fullName>
    </submittedName>
</protein>
<name>A0ABW1TW78_9BURK</name>
<sequence length="232" mass="25808">MLQKLKALWAKPVPVSIEDQKFDQIMGIAKSIAKKSPGALRELVRALLLPLQAEHMVAVAEQVQHDAPAEIRYWDFFFRIENSSDYYLRSTPREVLTLGRDVLLPTVWNRSRYFNALALIGTGKSLGPWSQDEDNHSVSLLLPWRIGFVNGGNHSITAGILMSEGEVVASEVFDMTALLQRVRCDGKTYRDIDTNRVLGEVTDARRAAVFEIGRLMLNAGLTADSAAVNSPL</sequence>
<dbReference type="EMBL" id="JBHSRS010000016">
    <property type="protein sequence ID" value="MFC6281135.1"/>
    <property type="molecule type" value="Genomic_DNA"/>
</dbReference>
<evidence type="ECO:0000313" key="2">
    <source>
        <dbReference type="Proteomes" id="UP001596270"/>
    </source>
</evidence>
<dbReference type="Proteomes" id="UP001596270">
    <property type="component" value="Unassembled WGS sequence"/>
</dbReference>
<keyword evidence="2" id="KW-1185">Reference proteome</keyword>
<evidence type="ECO:0000313" key="1">
    <source>
        <dbReference type="EMBL" id="MFC6281135.1"/>
    </source>
</evidence>
<dbReference type="RefSeq" id="WP_371437460.1">
    <property type="nucleotide sequence ID" value="NZ_JBHSRS010000016.1"/>
</dbReference>
<dbReference type="InterPro" id="IPR046556">
    <property type="entry name" value="DUF6710"/>
</dbReference>
<dbReference type="Pfam" id="PF20457">
    <property type="entry name" value="DUF6710"/>
    <property type="match status" value="1"/>
</dbReference>
<gene>
    <name evidence="1" type="ORF">ACFQND_07840</name>
</gene>
<reference evidence="2" key="1">
    <citation type="journal article" date="2019" name="Int. J. Syst. Evol. Microbiol.">
        <title>The Global Catalogue of Microorganisms (GCM) 10K type strain sequencing project: providing services to taxonomists for standard genome sequencing and annotation.</title>
        <authorList>
            <consortium name="The Broad Institute Genomics Platform"/>
            <consortium name="The Broad Institute Genome Sequencing Center for Infectious Disease"/>
            <person name="Wu L."/>
            <person name="Ma J."/>
        </authorList>
    </citation>
    <scope>NUCLEOTIDE SEQUENCE [LARGE SCALE GENOMIC DNA]</scope>
    <source>
        <strain evidence="2">CCUG 39402</strain>
    </source>
</reference>
<comment type="caution">
    <text evidence="1">The sequence shown here is derived from an EMBL/GenBank/DDBJ whole genome shotgun (WGS) entry which is preliminary data.</text>
</comment>
<proteinExistence type="predicted"/>